<feature type="region of interest" description="Disordered" evidence="2">
    <location>
        <begin position="41"/>
        <end position="64"/>
    </location>
</feature>
<feature type="chain" id="PRO_5024831139" description="LysM domain-containing protein" evidence="3">
    <location>
        <begin position="31"/>
        <end position="399"/>
    </location>
</feature>
<feature type="domain" description="LysM" evidence="4">
    <location>
        <begin position="350"/>
        <end position="394"/>
    </location>
</feature>
<gene>
    <name evidence="5" type="ORF">Unknown280_0820</name>
</gene>
<sequence>MKFFAKGASLFFLFLTIFSSLSFCNYSDNAADEISEKVEASKKVEKSGTKKSKKEKVEIQNEDELPLPEEDSEIALFAIVKEHSEREEVLHWKEEFLKERRFKFMKDAVENYPEYRIFVRKSVREQGLPAELEYLPVIESGYNTKAVSRSGAKGMWQFMSNSVHPYLKLDEYTDERLDPWKSTAAGLSKLQDNYKMYGDWLLAIAAYNCGNGKMRAAIKKSGGETDFWKLAAGGYIPKQTADYIPELLAVAEICVAPQKFGVEILDFKEEFSSMQNEEDSYDFVTVKKPYLISSIASEIQIEENALKKLNPSFTKGFTPPATESTLRLPKGMRENFEAALENVQELEFPFKYKVVKGDSLWAISRRYGVTVKLLCDTNGIKENALLKINQILYIPSVNF</sequence>
<dbReference type="SUPFAM" id="SSF54106">
    <property type="entry name" value="LysM domain"/>
    <property type="match status" value="1"/>
</dbReference>
<evidence type="ECO:0000256" key="2">
    <source>
        <dbReference type="SAM" id="MobiDB-lite"/>
    </source>
</evidence>
<keyword evidence="3" id="KW-0732">Signal</keyword>
<evidence type="ECO:0000313" key="5">
    <source>
        <dbReference type="EMBL" id="QGT51390.1"/>
    </source>
</evidence>
<evidence type="ECO:0000259" key="4">
    <source>
        <dbReference type="PROSITE" id="PS51782"/>
    </source>
</evidence>
<protein>
    <recommendedName>
        <fullName evidence="4">LysM domain-containing protein</fullName>
    </recommendedName>
</protein>
<evidence type="ECO:0000256" key="3">
    <source>
        <dbReference type="SAM" id="SignalP"/>
    </source>
</evidence>
<dbReference type="InterPro" id="IPR018392">
    <property type="entry name" value="LysM"/>
</dbReference>
<dbReference type="EMBL" id="MN577574">
    <property type="protein sequence ID" value="QGT51390.1"/>
    <property type="molecule type" value="Genomic_DNA"/>
</dbReference>
<evidence type="ECO:0000256" key="1">
    <source>
        <dbReference type="ARBA" id="ARBA00007734"/>
    </source>
</evidence>
<dbReference type="PANTHER" id="PTHR37423">
    <property type="entry name" value="SOLUBLE LYTIC MUREIN TRANSGLYCOSYLASE-RELATED"/>
    <property type="match status" value="1"/>
</dbReference>
<dbReference type="InterPro" id="IPR008258">
    <property type="entry name" value="Transglycosylase_SLT_dom_1"/>
</dbReference>
<dbReference type="PANTHER" id="PTHR37423:SF2">
    <property type="entry name" value="MEMBRANE-BOUND LYTIC MUREIN TRANSGLYCOSYLASE C"/>
    <property type="match status" value="1"/>
</dbReference>
<dbReference type="Gene3D" id="1.10.530.10">
    <property type="match status" value="1"/>
</dbReference>
<feature type="signal peptide" evidence="3">
    <location>
        <begin position="1"/>
        <end position="30"/>
    </location>
</feature>
<dbReference type="SMART" id="SM00257">
    <property type="entry name" value="LysM"/>
    <property type="match status" value="1"/>
</dbReference>
<dbReference type="CDD" id="cd16894">
    <property type="entry name" value="MltD-like"/>
    <property type="match status" value="1"/>
</dbReference>
<dbReference type="InterPro" id="IPR036779">
    <property type="entry name" value="LysM_dom_sf"/>
</dbReference>
<dbReference type="InterPro" id="IPR023346">
    <property type="entry name" value="Lysozyme-like_dom_sf"/>
</dbReference>
<dbReference type="Pfam" id="PF01464">
    <property type="entry name" value="SLT"/>
    <property type="match status" value="1"/>
</dbReference>
<dbReference type="CDD" id="cd00118">
    <property type="entry name" value="LysM"/>
    <property type="match status" value="1"/>
</dbReference>
<dbReference type="SUPFAM" id="SSF53955">
    <property type="entry name" value="Lysozyme-like"/>
    <property type="match status" value="1"/>
</dbReference>
<reference evidence="5" key="1">
    <citation type="journal article" date="2020" name="J. ISSAAS">
        <title>Lactobacilli and other gastrointestinal microbiota of Peromyscus leucopus, reservoir host for agents of Lyme disease and other zoonoses in North America.</title>
        <authorList>
            <person name="Milovic A."/>
            <person name="Bassam K."/>
            <person name="Shao H."/>
            <person name="Chatzistamou I."/>
            <person name="Tufts D.M."/>
            <person name="Diuk-Wasser M."/>
            <person name="Barbour A.G."/>
        </authorList>
    </citation>
    <scope>NUCLEOTIDE SEQUENCE</scope>
    <source>
        <strain evidence="5">LL50</strain>
    </source>
</reference>
<dbReference type="PROSITE" id="PS51782">
    <property type="entry name" value="LYSM"/>
    <property type="match status" value="1"/>
</dbReference>
<dbReference type="AlphaFoldDB" id="A0A650ENP8"/>
<comment type="similarity">
    <text evidence="1">Belongs to the transglycosylase Slt family.</text>
</comment>
<organism evidence="5">
    <name type="scientific">uncultured Spirochaetaceae bacterium</name>
    <dbReference type="NCBI Taxonomy" id="201186"/>
    <lineage>
        <taxon>Bacteria</taxon>
        <taxon>Pseudomonadati</taxon>
        <taxon>Spirochaetota</taxon>
        <taxon>Spirochaetia</taxon>
        <taxon>Spirochaetales</taxon>
        <taxon>Spirochaetaceae</taxon>
        <taxon>environmental samples</taxon>
    </lineage>
</organism>
<dbReference type="Pfam" id="PF01476">
    <property type="entry name" value="LysM"/>
    <property type="match status" value="1"/>
</dbReference>
<name>A0A650ENP8_9SPIO</name>
<accession>A0A650ENP8</accession>
<dbReference type="Gene3D" id="3.10.350.10">
    <property type="entry name" value="LysM domain"/>
    <property type="match status" value="1"/>
</dbReference>
<proteinExistence type="inferred from homology"/>